<dbReference type="VEuPathDB" id="VectorBase:LDEU009196"/>
<evidence type="ECO:0000313" key="5">
    <source>
        <dbReference type="Proteomes" id="UP000288716"/>
    </source>
</evidence>
<dbReference type="SMART" id="SM01041">
    <property type="entry name" value="BRO1"/>
    <property type="match status" value="1"/>
</dbReference>
<accession>A0A443S5T8</accession>
<feature type="coiled-coil region" evidence="1">
    <location>
        <begin position="490"/>
        <end position="517"/>
    </location>
</feature>
<feature type="domain" description="BRO1" evidence="3">
    <location>
        <begin position="1"/>
        <end position="332"/>
    </location>
</feature>
<name>A0A443S5T8_9ACAR</name>
<feature type="non-terminal residue" evidence="4">
    <location>
        <position position="1"/>
    </location>
</feature>
<evidence type="ECO:0000256" key="1">
    <source>
        <dbReference type="SAM" id="Coils"/>
    </source>
</evidence>
<feature type="compositionally biased region" description="Low complexity" evidence="2">
    <location>
        <begin position="688"/>
        <end position="716"/>
    </location>
</feature>
<dbReference type="Pfam" id="PF03097">
    <property type="entry name" value="BRO1"/>
    <property type="match status" value="1"/>
</dbReference>
<dbReference type="PROSITE" id="PS51180">
    <property type="entry name" value="BRO1"/>
    <property type="match status" value="1"/>
</dbReference>
<dbReference type="GO" id="GO:0000281">
    <property type="term" value="P:mitotic cytokinesis"/>
    <property type="evidence" value="ECO:0007669"/>
    <property type="project" value="TreeGrafter"/>
</dbReference>
<protein>
    <submittedName>
        <fullName evidence="4">Programmed cell death 6-interacting protein-like protein</fullName>
    </submittedName>
</protein>
<feature type="compositionally biased region" description="Low complexity" evidence="2">
    <location>
        <begin position="781"/>
        <end position="796"/>
    </location>
</feature>
<dbReference type="Proteomes" id="UP000288716">
    <property type="component" value="Unassembled WGS sequence"/>
</dbReference>
<feature type="region of interest" description="Disordered" evidence="2">
    <location>
        <begin position="653"/>
        <end position="796"/>
    </location>
</feature>
<dbReference type="Gene3D" id="1.25.40.280">
    <property type="entry name" value="alix/aip1 like domains"/>
    <property type="match status" value="1"/>
</dbReference>
<dbReference type="Gene3D" id="1.20.140.50">
    <property type="entry name" value="alix/aip1 like domains"/>
    <property type="match status" value="1"/>
</dbReference>
<comment type="caution">
    <text evidence="4">The sequence shown here is derived from an EMBL/GenBank/DDBJ whole genome shotgun (WGS) entry which is preliminary data.</text>
</comment>
<dbReference type="GO" id="GO:0005768">
    <property type="term" value="C:endosome"/>
    <property type="evidence" value="ECO:0007669"/>
    <property type="project" value="TreeGrafter"/>
</dbReference>
<gene>
    <name evidence="4" type="ORF">B4U80_05339</name>
</gene>
<dbReference type="EMBL" id="NCKV01007752">
    <property type="protein sequence ID" value="RWS22844.1"/>
    <property type="molecule type" value="Genomic_DNA"/>
</dbReference>
<evidence type="ECO:0000256" key="2">
    <source>
        <dbReference type="SAM" id="MobiDB-lite"/>
    </source>
</evidence>
<feature type="compositionally biased region" description="Pro residues" evidence="2">
    <location>
        <begin position="677"/>
        <end position="687"/>
    </location>
</feature>
<dbReference type="STRING" id="299467.A0A443S5T8"/>
<proteinExistence type="predicted"/>
<feature type="non-terminal residue" evidence="4">
    <location>
        <position position="796"/>
    </location>
</feature>
<sequence>YYDQIASLESKCPPELHVQFKWKDALDKGGSFLLSSNTLSMSSLSYEKVCVLFNVAAVQSQIGAMQGNEGLSNDVALKLSAKYFQGASGIFQALKHIASAAVGGQDLTIDLTPEVLNILHVVTLAEAQETFYYKAANDNMKDHIVAKVANQCEVLYSDAQKQLQVVRVGAQDKEWMTVVNMKQAAFLGIANYFQSLVCQQAKDFGEQITRLQKAVECLKTAESKGGSYFTPHFRERLTVAVRALEEAKKDNDFIYHAKIPDYRSVKSIGTAALAKPTNLPEKFRPNAPDLFERLLPMAVQQAVSRLEVRKHDLINTEISSLREQSEMLNGMLASMNLPAAIEDTGGERLPPSIIDKAAAVRAKGGISTIEKFIREMPELFQRNKEILEETERQILLEEESDDNLRDQFKEKWKRTPSSQLNSCWKDHISKYSSIIQNAVAADNKVKEKFNMHREKIALLSSPTNDALLNAIPSGTGGDGSLMNSQCATRLRQLMDEVNALKSARQALEDELKSATFNDMKNKFMRALSDDGAINEDVLTVEAIGEAFGGVQKRIRENKEKQEKLIKEIRERNDEFMSLKRASNSGNSNREAFFSELAAAYDAYVQLLSNLEEGSKFYNDLTVLLANLQSKVGDFCFARKAEREDLCKHLQNEIVSQPTPQPPSVPSYHGTDNKPGGPQKPPRPPPPQLSQQQQPASSGQNLPFSNPYAPNPHQQYYHPPPPLPQGFNPYPFAQTQNYQQPNYPQQGYQQQAGYVQPHGYPQQGYQQQPNAGYQSQTQNTVYPPYSQQQPYGYYPQQ</sequence>
<dbReference type="InterPro" id="IPR038499">
    <property type="entry name" value="BRO1_sf"/>
</dbReference>
<keyword evidence="5" id="KW-1185">Reference proteome</keyword>
<feature type="coiled-coil region" evidence="1">
    <location>
        <begin position="551"/>
        <end position="578"/>
    </location>
</feature>
<dbReference type="InterPro" id="IPR004328">
    <property type="entry name" value="BRO1_dom"/>
</dbReference>
<dbReference type="Pfam" id="PF13949">
    <property type="entry name" value="ALIX_LYPXL_bnd"/>
    <property type="match status" value="1"/>
</dbReference>
<dbReference type="PANTHER" id="PTHR23030:SF39">
    <property type="entry name" value="PROGRAMMED CELL DEATH 6-INTERACTING PROTEIN"/>
    <property type="match status" value="1"/>
</dbReference>
<evidence type="ECO:0000313" key="4">
    <source>
        <dbReference type="EMBL" id="RWS22844.1"/>
    </source>
</evidence>
<keyword evidence="1" id="KW-0175">Coiled coil</keyword>
<dbReference type="Gene3D" id="1.20.120.560">
    <property type="entry name" value="alix/aip1 in complex with the ypdl late domain"/>
    <property type="match status" value="1"/>
</dbReference>
<dbReference type="PANTHER" id="PTHR23030">
    <property type="entry name" value="PCD6 INTERACTING PROTEIN-RELATED"/>
    <property type="match status" value="1"/>
</dbReference>
<dbReference type="AlphaFoldDB" id="A0A443S5T8"/>
<dbReference type="InterPro" id="IPR025304">
    <property type="entry name" value="ALIX_V_dom"/>
</dbReference>
<dbReference type="OrthoDB" id="2141925at2759"/>
<feature type="compositionally biased region" description="Low complexity" evidence="2">
    <location>
        <begin position="732"/>
        <end position="773"/>
    </location>
</feature>
<evidence type="ECO:0000259" key="3">
    <source>
        <dbReference type="PROSITE" id="PS51180"/>
    </source>
</evidence>
<organism evidence="4 5">
    <name type="scientific">Leptotrombidium deliense</name>
    <dbReference type="NCBI Taxonomy" id="299467"/>
    <lineage>
        <taxon>Eukaryota</taxon>
        <taxon>Metazoa</taxon>
        <taxon>Ecdysozoa</taxon>
        <taxon>Arthropoda</taxon>
        <taxon>Chelicerata</taxon>
        <taxon>Arachnida</taxon>
        <taxon>Acari</taxon>
        <taxon>Acariformes</taxon>
        <taxon>Trombidiformes</taxon>
        <taxon>Prostigmata</taxon>
        <taxon>Anystina</taxon>
        <taxon>Parasitengona</taxon>
        <taxon>Trombiculoidea</taxon>
        <taxon>Trombiculidae</taxon>
        <taxon>Leptotrombidium</taxon>
    </lineage>
</organism>
<reference evidence="4 5" key="1">
    <citation type="journal article" date="2018" name="Gigascience">
        <title>Genomes of trombidid mites reveal novel predicted allergens and laterally-transferred genes associated with secondary metabolism.</title>
        <authorList>
            <person name="Dong X."/>
            <person name="Chaisiri K."/>
            <person name="Xia D."/>
            <person name="Armstrong S.D."/>
            <person name="Fang Y."/>
            <person name="Donnelly M.J."/>
            <person name="Kadowaki T."/>
            <person name="McGarry J.W."/>
            <person name="Darby A.C."/>
            <person name="Makepeace B.L."/>
        </authorList>
    </citation>
    <scope>NUCLEOTIDE SEQUENCE [LARGE SCALE GENOMIC DNA]</scope>
    <source>
        <strain evidence="4">UoL-UT</strain>
    </source>
</reference>